<dbReference type="VEuPathDB" id="FungiDB:TRIVIDRAFT_209638"/>
<dbReference type="InterPro" id="IPR058348">
    <property type="entry name" value="DUF8035"/>
</dbReference>
<dbReference type="Proteomes" id="UP000007115">
    <property type="component" value="Unassembled WGS sequence"/>
</dbReference>
<name>G9MYC4_HYPVG</name>
<dbReference type="OrthoDB" id="5226662at2759"/>
<gene>
    <name evidence="4" type="ORF">TRIVIDRAFT_209638</name>
</gene>
<sequence length="774" mass="85350">MEILDDRRGGCLLAGVDVMTPQEAAVATLWFPPDGGAGGRRHSPWLKPHVRLCLELWALLMVFEARVRVCGRGWIDAVAGGDLSVACDGEEEEEEEGVLMLLIISMSGTSVVQHIDAIDAFARTLYVRTAQSTVPSLSGNAAEAVRDLHHALRDLRIEAADPDSRLNSSDSSPYSKQLGSIVEDSQITLKQLELVLDLNSRGGGPYADGAAEGINAVQTKLVHQKTVIDAFLDLVQSSDTPPSSRRRGPSLETIKDKVDAIGRRLFRRDSNKTNNGEDKLWKKFKAELVKEGFSSKVLDEHEDVLRAYIQEIESVPSMKDGVPPTVRGLLELDGNSAPTPMHARHMTFPPVDYQKAPASMKTERLMPDQPPFPSLAQELSYDPRAWASGENGGNIGDSFTFISTRDLLLMDSLSSDMASLHLSSSPTQSDAPSFQPIMSGALPIPEIRLPTSTPPQPIPPAKQLSVDGAAPHVYGSSAPPAYGGTSVLRLAPDSYGREIPMHAEWTKINRTVVSPEALHRAGVRYEARPGYVAILGHLSLDQVTQYARLSAECRAARPGVPPVSKQHAYNMNRPERTGSESSRDGSVEDDKDSERRSDMSDADDDKASDGKTTKGYPIIVNPPEKGKASSPTNPVMPKPILKNKNTNHVRFDPEPHEVEARPEKDNREGRDSNSSRKPRDRDDRDRDDHPRRREDRDKRRRDSDPSYDDKYRRDRDRDRHDNYRSHHNDRDRRDDRRRERPARRQPLGEALGMVGIGGAAASLLGVLAEAAMGG</sequence>
<dbReference type="eggNOG" id="ENOG502S9NK">
    <property type="taxonomic scope" value="Eukaryota"/>
</dbReference>
<protein>
    <recommendedName>
        <fullName evidence="3">PpiC domain-containing protein</fullName>
    </recommendedName>
</protein>
<dbReference type="RefSeq" id="XP_013954742.1">
    <property type="nucleotide sequence ID" value="XM_014099267.1"/>
</dbReference>
<proteinExistence type="predicted"/>
<dbReference type="GO" id="GO:0003755">
    <property type="term" value="F:peptidyl-prolyl cis-trans isomerase activity"/>
    <property type="evidence" value="ECO:0007669"/>
    <property type="project" value="UniProtKB-KW"/>
</dbReference>
<evidence type="ECO:0000259" key="3">
    <source>
        <dbReference type="PROSITE" id="PS50198"/>
    </source>
</evidence>
<keyword evidence="5" id="KW-1185">Reference proteome</keyword>
<dbReference type="Pfam" id="PF26118">
    <property type="entry name" value="DUF8035"/>
    <property type="match status" value="1"/>
</dbReference>
<dbReference type="OMA" id="NHVRFDP"/>
<dbReference type="InParanoid" id="G9MYC4"/>
<dbReference type="HOGENOM" id="CLU_013057_0_0_1"/>
<dbReference type="GeneID" id="25790524"/>
<feature type="domain" description="PpiC" evidence="3">
    <location>
        <begin position="338"/>
        <end position="396"/>
    </location>
</feature>
<evidence type="ECO:0000313" key="4">
    <source>
        <dbReference type="EMBL" id="EHK20546.1"/>
    </source>
</evidence>
<dbReference type="EMBL" id="ABDF02000079">
    <property type="protein sequence ID" value="EHK20546.1"/>
    <property type="molecule type" value="Genomic_DNA"/>
</dbReference>
<evidence type="ECO:0000256" key="1">
    <source>
        <dbReference type="PROSITE-ProRule" id="PRU00278"/>
    </source>
</evidence>
<dbReference type="AlphaFoldDB" id="G9MYC4"/>
<feature type="compositionally biased region" description="Basic and acidic residues" evidence="2">
    <location>
        <begin position="573"/>
        <end position="612"/>
    </location>
</feature>
<dbReference type="STRING" id="413071.G9MYC4"/>
<reference evidence="4 5" key="1">
    <citation type="journal article" date="2011" name="Genome Biol.">
        <title>Comparative genome sequence analysis underscores mycoparasitism as the ancestral life style of Trichoderma.</title>
        <authorList>
            <person name="Kubicek C.P."/>
            <person name="Herrera-Estrella A."/>
            <person name="Seidl-Seiboth V."/>
            <person name="Martinez D.A."/>
            <person name="Druzhinina I.S."/>
            <person name="Thon M."/>
            <person name="Zeilinger S."/>
            <person name="Casas-Flores S."/>
            <person name="Horwitz B.A."/>
            <person name="Mukherjee P.K."/>
            <person name="Mukherjee M."/>
            <person name="Kredics L."/>
            <person name="Alcaraz L.D."/>
            <person name="Aerts A."/>
            <person name="Antal Z."/>
            <person name="Atanasova L."/>
            <person name="Cervantes-Badillo M.G."/>
            <person name="Challacombe J."/>
            <person name="Chertkov O."/>
            <person name="McCluskey K."/>
            <person name="Coulpier F."/>
            <person name="Deshpande N."/>
            <person name="von Doehren H."/>
            <person name="Ebbole D.J."/>
            <person name="Esquivel-Naranjo E.U."/>
            <person name="Fekete E."/>
            <person name="Flipphi M."/>
            <person name="Glaser F."/>
            <person name="Gomez-Rodriguez E.Y."/>
            <person name="Gruber S."/>
            <person name="Han C."/>
            <person name="Henrissat B."/>
            <person name="Hermosa R."/>
            <person name="Hernandez-Onate M."/>
            <person name="Karaffa L."/>
            <person name="Kosti I."/>
            <person name="Le Crom S."/>
            <person name="Lindquist E."/>
            <person name="Lucas S."/>
            <person name="Luebeck M."/>
            <person name="Luebeck P.S."/>
            <person name="Margeot A."/>
            <person name="Metz B."/>
            <person name="Misra M."/>
            <person name="Nevalainen H."/>
            <person name="Omann M."/>
            <person name="Packer N."/>
            <person name="Perrone G."/>
            <person name="Uresti-Rivera E.E."/>
            <person name="Salamov A."/>
            <person name="Schmoll M."/>
            <person name="Seiboth B."/>
            <person name="Shapiro H."/>
            <person name="Sukno S."/>
            <person name="Tamayo-Ramos J.A."/>
            <person name="Tisch D."/>
            <person name="Wiest A."/>
            <person name="Wilkinson H.H."/>
            <person name="Zhang M."/>
            <person name="Coutinho P.M."/>
            <person name="Kenerley C.M."/>
            <person name="Monte E."/>
            <person name="Baker S.E."/>
            <person name="Grigoriev I.V."/>
        </authorList>
    </citation>
    <scope>NUCLEOTIDE SEQUENCE [LARGE SCALE GENOMIC DNA]</scope>
    <source>
        <strain evidence="5">Gv29-8 / FGSC 10586</strain>
    </source>
</reference>
<keyword evidence="1" id="KW-0697">Rotamase</keyword>
<evidence type="ECO:0000313" key="5">
    <source>
        <dbReference type="Proteomes" id="UP000007115"/>
    </source>
</evidence>
<organism evidence="4 5">
    <name type="scientific">Hypocrea virens (strain Gv29-8 / FGSC 10586)</name>
    <name type="common">Gliocladium virens</name>
    <name type="synonym">Trichoderma virens</name>
    <dbReference type="NCBI Taxonomy" id="413071"/>
    <lineage>
        <taxon>Eukaryota</taxon>
        <taxon>Fungi</taxon>
        <taxon>Dikarya</taxon>
        <taxon>Ascomycota</taxon>
        <taxon>Pezizomycotina</taxon>
        <taxon>Sordariomycetes</taxon>
        <taxon>Hypocreomycetidae</taxon>
        <taxon>Hypocreales</taxon>
        <taxon>Hypocreaceae</taxon>
        <taxon>Trichoderma</taxon>
    </lineage>
</organism>
<accession>G9MYC4</accession>
<feature type="compositionally biased region" description="Basic and acidic residues" evidence="2">
    <location>
        <begin position="649"/>
        <end position="738"/>
    </location>
</feature>
<keyword evidence="1" id="KW-0413">Isomerase</keyword>
<comment type="caution">
    <text evidence="4">The sequence shown here is derived from an EMBL/GenBank/DDBJ whole genome shotgun (WGS) entry which is preliminary data.</text>
</comment>
<evidence type="ECO:0000256" key="2">
    <source>
        <dbReference type="SAM" id="MobiDB-lite"/>
    </source>
</evidence>
<dbReference type="PANTHER" id="PTHR42081">
    <property type="entry name" value="ZINC FINGER PROTEIN DHHC DOMAIN CONTAINING PROTEIN"/>
    <property type="match status" value="1"/>
</dbReference>
<dbReference type="PANTHER" id="PTHR42081:SF2">
    <property type="entry name" value="NIPPED-B-LIKE PROTEIN B"/>
    <property type="match status" value="1"/>
</dbReference>
<feature type="region of interest" description="Disordered" evidence="2">
    <location>
        <begin position="556"/>
        <end position="755"/>
    </location>
</feature>
<dbReference type="PROSITE" id="PS50198">
    <property type="entry name" value="PPIC_PPIASE_2"/>
    <property type="match status" value="1"/>
</dbReference>
<dbReference type="InterPro" id="IPR000297">
    <property type="entry name" value="PPIase_PpiC"/>
</dbReference>